<dbReference type="AlphaFoldDB" id="A0A4Q0AHE7"/>
<dbReference type="EMBL" id="SCKX01000001">
    <property type="protein sequence ID" value="RWZ78389.1"/>
    <property type="molecule type" value="Genomic_DNA"/>
</dbReference>
<dbReference type="InterPro" id="IPR007337">
    <property type="entry name" value="RelB/DinJ"/>
</dbReference>
<accession>A0A4Q0AHE7</accession>
<sequence>MSKYAVINLKTDPLLKELAAKTADKLGVSISAVLNNELRRFTAEQTVVFEIPEAPNEETAKLLKTSRERIDADDYHKFDNNKDSLDFLANTLK</sequence>
<dbReference type="Proteomes" id="UP000289257">
    <property type="component" value="Unassembled WGS sequence"/>
</dbReference>
<name>A0A4Q0AHE7_9BACT</name>
<dbReference type="InterPro" id="IPR013321">
    <property type="entry name" value="Arc_rbn_hlx_hlx"/>
</dbReference>
<evidence type="ECO:0000313" key="2">
    <source>
        <dbReference type="Proteomes" id="UP000289257"/>
    </source>
</evidence>
<keyword evidence="2" id="KW-1185">Reference proteome</keyword>
<dbReference type="Gene3D" id="1.10.1220.10">
    <property type="entry name" value="Met repressor-like"/>
    <property type="match status" value="1"/>
</dbReference>
<organism evidence="1 2">
    <name type="scientific">Candidatus Microsaccharimonas sossegonensis</name>
    <dbReference type="NCBI Taxonomy" id="2506948"/>
    <lineage>
        <taxon>Bacteria</taxon>
        <taxon>Candidatus Saccharimonadota</taxon>
        <taxon>Candidatus Saccharimonadia</taxon>
        <taxon>Candidatus Saccharimonadales</taxon>
        <taxon>Candidatus Saccharimonadaceae</taxon>
        <taxon>Candidatus Microsaccharimonas</taxon>
    </lineage>
</organism>
<proteinExistence type="predicted"/>
<protein>
    <submittedName>
        <fullName evidence="1">Uncharacterized protein</fullName>
    </submittedName>
</protein>
<comment type="caution">
    <text evidence="1">The sequence shown here is derived from an EMBL/GenBank/DDBJ whole genome shotgun (WGS) entry which is preliminary data.</text>
</comment>
<reference evidence="1" key="1">
    <citation type="submission" date="2019-01" db="EMBL/GenBank/DDBJ databases">
        <title>Genomic signatures and co-occurrence patterns of the ultra-small Saccharimodia (Patescibacteria phylum) suggest a symbiotic lifestyle.</title>
        <authorList>
            <person name="Lemos L."/>
            <person name="Medeiros J."/>
            <person name="Andreote F."/>
            <person name="Fernandes G."/>
            <person name="Varani A."/>
            <person name="Oliveira G."/>
            <person name="Pylro V."/>
        </authorList>
    </citation>
    <scope>NUCLEOTIDE SEQUENCE [LARGE SCALE GENOMIC DNA]</scope>
    <source>
        <strain evidence="1">AMD02</strain>
    </source>
</reference>
<gene>
    <name evidence="1" type="ORF">EOT05_01345</name>
</gene>
<evidence type="ECO:0000313" key="1">
    <source>
        <dbReference type="EMBL" id="RWZ78389.1"/>
    </source>
</evidence>
<dbReference type="GO" id="GO:0006355">
    <property type="term" value="P:regulation of DNA-templated transcription"/>
    <property type="evidence" value="ECO:0007669"/>
    <property type="project" value="InterPro"/>
</dbReference>
<dbReference type="Pfam" id="PF04221">
    <property type="entry name" value="RelB"/>
    <property type="match status" value="1"/>
</dbReference>